<gene>
    <name evidence="3" type="ORF">EET67_01335</name>
</gene>
<evidence type="ECO:0000256" key="1">
    <source>
        <dbReference type="SAM" id="MobiDB-lite"/>
    </source>
</evidence>
<name>A0A432VBM9_9HYPH</name>
<dbReference type="EMBL" id="RKST01000001">
    <property type="protein sequence ID" value="RUM99568.1"/>
    <property type="molecule type" value="Genomic_DNA"/>
</dbReference>
<evidence type="ECO:0000313" key="3">
    <source>
        <dbReference type="EMBL" id="RUM99568.1"/>
    </source>
</evidence>
<organism evidence="3 4">
    <name type="scientific">Borborobacter arsenicus</name>
    <dbReference type="NCBI Taxonomy" id="1851146"/>
    <lineage>
        <taxon>Bacteria</taxon>
        <taxon>Pseudomonadati</taxon>
        <taxon>Pseudomonadota</taxon>
        <taxon>Alphaproteobacteria</taxon>
        <taxon>Hyphomicrobiales</taxon>
        <taxon>Phyllobacteriaceae</taxon>
        <taxon>Borborobacter</taxon>
    </lineage>
</organism>
<keyword evidence="2" id="KW-0812">Transmembrane</keyword>
<dbReference type="Proteomes" id="UP000281647">
    <property type="component" value="Unassembled WGS sequence"/>
</dbReference>
<evidence type="ECO:0000313" key="4">
    <source>
        <dbReference type="Proteomes" id="UP000281647"/>
    </source>
</evidence>
<protein>
    <submittedName>
        <fullName evidence="3">Uncharacterized protein</fullName>
    </submittedName>
</protein>
<accession>A0A432VBM9</accession>
<comment type="caution">
    <text evidence="3">The sequence shown here is derived from an EMBL/GenBank/DDBJ whole genome shotgun (WGS) entry which is preliminary data.</text>
</comment>
<reference evidence="3 4" key="1">
    <citation type="submission" date="2018-11" db="EMBL/GenBank/DDBJ databases">
        <title>Pseudaminobacter arsenicus sp. nov., an arsenic-resistant bacterium isolated from arsenic-rich aquifers.</title>
        <authorList>
            <person name="Mu Y."/>
        </authorList>
    </citation>
    <scope>NUCLEOTIDE SEQUENCE [LARGE SCALE GENOMIC DNA]</scope>
    <source>
        <strain evidence="3 4">CB3</strain>
    </source>
</reference>
<evidence type="ECO:0000256" key="2">
    <source>
        <dbReference type="SAM" id="Phobius"/>
    </source>
</evidence>
<sequence length="113" mass="12482">MPAYWLGNPSRMLLFMNSSQELGSGPSWNCAMVLFPERLEPREIACILVSTGGEMLDLIRSRRPSAPTKKGDPGRMKAPTPPGSMMSKLMGRWLVIVFCLIVWLGIVMAVVMA</sequence>
<feature type="region of interest" description="Disordered" evidence="1">
    <location>
        <begin position="62"/>
        <end position="82"/>
    </location>
</feature>
<keyword evidence="4" id="KW-1185">Reference proteome</keyword>
<dbReference type="AlphaFoldDB" id="A0A432VBM9"/>
<feature type="transmembrane region" description="Helical" evidence="2">
    <location>
        <begin position="93"/>
        <end position="112"/>
    </location>
</feature>
<keyword evidence="2" id="KW-0472">Membrane</keyword>
<proteinExistence type="predicted"/>
<keyword evidence="2" id="KW-1133">Transmembrane helix</keyword>